<evidence type="ECO:0000313" key="2">
    <source>
        <dbReference type="Proteomes" id="UP000316008"/>
    </source>
</evidence>
<protein>
    <submittedName>
        <fullName evidence="1">Uncharacterized protein</fullName>
    </submittedName>
</protein>
<accession>A0A556N0N6</accession>
<comment type="caution">
    <text evidence="1">The sequence shown here is derived from an EMBL/GenBank/DDBJ whole genome shotgun (WGS) entry which is preliminary data.</text>
</comment>
<organism evidence="1 2">
    <name type="scientific">Fluviicola chungangensis</name>
    <dbReference type="NCBI Taxonomy" id="2597671"/>
    <lineage>
        <taxon>Bacteria</taxon>
        <taxon>Pseudomonadati</taxon>
        <taxon>Bacteroidota</taxon>
        <taxon>Flavobacteriia</taxon>
        <taxon>Flavobacteriales</taxon>
        <taxon>Crocinitomicaceae</taxon>
        <taxon>Fluviicola</taxon>
    </lineage>
</organism>
<dbReference type="PROSITE" id="PS51257">
    <property type="entry name" value="PROKAR_LIPOPROTEIN"/>
    <property type="match status" value="1"/>
</dbReference>
<sequence length="222" mass="24839">MRALYLLLILVVLGSGCEKYNLKQPAYMAVNWRFANTSNAQGNYSITNGYFYSKSFVISGTREKGSPVEITKDLPDQLNKIQFSTQNDLGISLDVPMGDYTEFTLKTLLDKSNIPCLKLEGTYTKGNLVYPMRIEWNNLDELDFKVQNPFFLKKKKNYKIFIGFDVSKLLNIANTFLQSPPISVEDGVEKVVLNGPNNPNGGGQMYAAITAQLPNALVITVE</sequence>
<proteinExistence type="predicted"/>
<dbReference type="Proteomes" id="UP000316008">
    <property type="component" value="Unassembled WGS sequence"/>
</dbReference>
<name>A0A556N0N6_9FLAO</name>
<dbReference type="RefSeq" id="WP_144332555.1">
    <property type="nucleotide sequence ID" value="NZ_VLPL01000003.1"/>
</dbReference>
<keyword evidence="2" id="KW-1185">Reference proteome</keyword>
<dbReference type="AlphaFoldDB" id="A0A556N0N6"/>
<evidence type="ECO:0000313" key="1">
    <source>
        <dbReference type="EMBL" id="TSJ45599.1"/>
    </source>
</evidence>
<dbReference type="OrthoDB" id="9553452at2"/>
<dbReference type="EMBL" id="VLPL01000003">
    <property type="protein sequence ID" value="TSJ45599.1"/>
    <property type="molecule type" value="Genomic_DNA"/>
</dbReference>
<reference evidence="1 2" key="1">
    <citation type="submission" date="2019-07" db="EMBL/GenBank/DDBJ databases">
        <authorList>
            <person name="Huq M.A."/>
        </authorList>
    </citation>
    <scope>NUCLEOTIDE SEQUENCE [LARGE SCALE GENOMIC DNA]</scope>
    <source>
        <strain evidence="1 2">MAH-3</strain>
    </source>
</reference>
<gene>
    <name evidence="1" type="ORF">FO442_07550</name>
</gene>